<dbReference type="PRINTS" id="PR00205">
    <property type="entry name" value="CADHERIN"/>
</dbReference>
<dbReference type="FunFam" id="2.60.40.60:FF:000255">
    <property type="entry name" value="protocadherin-23 isoform X2"/>
    <property type="match status" value="1"/>
</dbReference>
<gene>
    <name evidence="16" type="ORF">GDO81_000503</name>
</gene>
<feature type="domain" description="Cadherin" evidence="15">
    <location>
        <begin position="1217"/>
        <end position="1317"/>
    </location>
</feature>
<feature type="region of interest" description="Disordered" evidence="13">
    <location>
        <begin position="2354"/>
        <end position="2381"/>
    </location>
</feature>
<keyword evidence="3 14" id="KW-0812">Transmembrane</keyword>
<feature type="domain" description="Cadherin" evidence="15">
    <location>
        <begin position="1524"/>
        <end position="1624"/>
    </location>
</feature>
<dbReference type="Proteomes" id="UP000824782">
    <property type="component" value="Unassembled WGS sequence"/>
</dbReference>
<dbReference type="PANTHER" id="PTHR24026">
    <property type="entry name" value="FAT ATYPICAL CADHERIN-RELATED"/>
    <property type="match status" value="1"/>
</dbReference>
<keyword evidence="5" id="KW-0677">Repeat</keyword>
<feature type="domain" description="Cadherin" evidence="15">
    <location>
        <begin position="1112"/>
        <end position="1216"/>
    </location>
</feature>
<keyword evidence="2" id="KW-0245">EGF-like domain</keyword>
<comment type="caution">
    <text evidence="16">The sequence shown here is derived from an EMBL/GenBank/DDBJ whole genome shotgun (WGS) entry which is preliminary data.</text>
</comment>
<name>A0AAV7D6I1_ENGPU</name>
<dbReference type="FunFam" id="2.60.40.60:FF:000081">
    <property type="entry name" value="protocadherin Fat 4"/>
    <property type="match status" value="1"/>
</dbReference>
<dbReference type="FunFam" id="2.60.40.60:FF:000020">
    <property type="entry name" value="Dachsous cadherin-related 1b"/>
    <property type="match status" value="6"/>
</dbReference>
<feature type="domain" description="Cadherin" evidence="15">
    <location>
        <begin position="1952"/>
        <end position="2058"/>
    </location>
</feature>
<feature type="domain" description="Cadherin" evidence="15">
    <location>
        <begin position="903"/>
        <end position="1007"/>
    </location>
</feature>
<keyword evidence="8 14" id="KW-1133">Transmembrane helix</keyword>
<dbReference type="FunFam" id="2.60.40.60:FF:000140">
    <property type="entry name" value="Dachsous cadherin-related 1"/>
    <property type="match status" value="1"/>
</dbReference>
<evidence type="ECO:0000256" key="5">
    <source>
        <dbReference type="ARBA" id="ARBA00022737"/>
    </source>
</evidence>
<keyword evidence="11" id="KW-0325">Glycoprotein</keyword>
<dbReference type="GO" id="GO:0007156">
    <property type="term" value="P:homophilic cell adhesion via plasma membrane adhesion molecules"/>
    <property type="evidence" value="ECO:0007669"/>
    <property type="project" value="InterPro"/>
</dbReference>
<feature type="domain" description="Cadherin" evidence="15">
    <location>
        <begin position="266"/>
        <end position="371"/>
    </location>
</feature>
<dbReference type="GO" id="GO:0060429">
    <property type="term" value="P:epithelium development"/>
    <property type="evidence" value="ECO:0007669"/>
    <property type="project" value="UniProtKB-ARBA"/>
</dbReference>
<sequence length="2549" mass="282006">MFTIDSSSGVIYLIAALNHLEDLQVTFSVCARDKGGFTSAVNASVTVNIQKTTVAPPIFEKPRYTFVISEDVPNGSTVGIVKAREPMNSIDSVSYTILSGDPHQIFSIHSQFGSITTRKQLDHESQPVIVLTVQSQLGSAPVFSSTQVNITITDVNDNPPVFLRMNDRINLPQTTPPGSALYVAQAEDIDDGYNGLISYSIVSEKQDMFTIDPNFGILYLNTTLTMVCEHIILIMAEDSGHPPLSSLLTLTIIVTKNNLDNNLTFGNLVHQVEINEEFTINSRIIQMKAYMTGAQSQQTRITYSLLPADSVTFGIDLNTGWIFLRHSLDYEKTYIYNLLVVARSMDHFQDQTATTSVIVKILDVNDNDPIFNQQSYFFTIPESITPHGVVGTIRAQDRDSGRNGQLSYILLSGENYFHINSKTGELMNSEALDREVKAHHHLTVLVTDHGTPRRNATAAVYITVTDLNDNKPFFPQLPSGKQLYLKVPDGQPGLMFVTAVYAKDPDVANNGTIVYSMSSDDDVNHFSINSSGEIWTTQTLSADLRPYYQLTVIARDQGSPPLEEFAIVNIQVISASLEKSKDLIEVKTIKVSENVKPARIIGSVKLHEDKKIPSSKLRYHLSEEDHNSHFAIDASSGDVYLSRPIDYETTTQYMLRIIIQNNNKVPPQNHSVILKVDVEDHNDHYPWFPDHLVHIGIAEDVPIGTTLYTFKAKDGDGSVANSKIKYSLESEEGKENPFIIHEWDGILTTNRALDRETEESFILTVIATDQTTNITQRRHSSLTARIIIQDVNDNHPSFLSPPAASVMEDAETGSLVHRVVAEDPDEGYNGKITFHIMDGNSKQVFLLDATTGWLSLSAMVDREVQELYTLTILATDNGNPALSATQIVTVMVTDVNDVLPTFTQELYEASIPENLEPGQHVIKVEAKDSDSGVNAALTYHILQGPAHEFFRINPNTGELITAVTFDRERQDRYFIKVLVTDGGSPSFSSSGTILCTVLDENDNAPELLLPEEEIHVPENQDLGIIHKVLAVDKDAGNNGRIHFQIIGGNTGGYFAINNTSGELWTTRSLDREDVSSFTIIVECHDLGSPKKSTTAKLHIKVLDENDNPPTFPKSLYRTSVREDLAIGSDILNLHALDVDEGLNGDITYSLIDDTQGAFIINHTTGNIVTIKALDREFKHQYVFRVAASDSSMYGPLSSTVKVIVHIEDINDNIPSFLEDPVQVLVSQNSLVNSTIATVHASDPDEGLNGTLVYSLVEENPLFFITQDTGEIKLQKLISHSFKNTVLKVKASDLGDPAKTSTCVVTVDLEGEEKDIYFVHNVYEVSVLENSKTGTVVGTVEAKYFKPSERSIFYRIISEDKKTFVIHSKTGVLTVQDPSLLDFEARNRMNVIISAESGLSVTYCRVSVVIQDQNDNPPAFDRDHHITWVLEGQAYNMVVIQVFASDADSGVNGQVDYAIVDGNENKAFTIDSRRGILSTNAILDREIKSSYRLILQASDRGSPSLSATSTVTILVIDINDNAPTIPPLETAFIPEDATPGFNVVCISANDVDLTPKVSYSFTEDGNPGMKFSIDKYSGIVTLIGVLDYEETSQYHLRIQASDSLHLAEAELLIIILDVNDNPPLFTKDFYKASVPELTAPDTYIITVSATDRDSEMYGPVSYRLISPLKGFHINPITGSVHTDMLIGVKEKSTVIPILVEAKDSGIPPLSSTTILELQIHDVNNHAPSFSEEVYHIDVSEDAVVGEPLLTFTAIDADWTHENAYIDFSIISGNFYNLFNVQTIGILSQPPFVVVGKLILNENLDYETETTHMLLLQASDRGFSSLSSTVTVFITVLDVNDNPPIFHNLEYHISLREHHPINMEVTRISALDNDSGDNADIEYSIVSGNDGGIFTIDSQNGTMVLAKPLDYENVMSFALVLKATNTWGTKKNNVALAQLYVTVLDDNDFPPQFLFNSLSCSLYENVPPFSPVCTANAIDLDSGPFGALSYSIQSMCLNEPKQDKFFIDSLTGDIYTKHKIDYETQKKYCLVVQVKDRSESTACVLVYIDVEGEDEFPPLFYEDQYLFDLPQENKPGQVIGEVGASDKDEGPDGVIYYNLEKPSQFFSVNSTSGVIFLTRSVQKIQSNAQKNNDIIELVVRAQSLKLDSKSSTCTVRVNISTALESYPVMSANILSISFSISFVVFLLLAISFIGIILRFKKKDVVNACGIKEVAMPALPSSNVKDCMSDECPKYENIKNCIAPDTAEWLGLVGIREKKDTGNKCRNSDSSGHGSTEGETAEDEEIKMINEYPIRKESGSVLSERASRVPDSGIPRESDLLSCESDETDVVIGSESTECVVILKDENGDGECHAYYNYKKESKPTQPTGENNQKDKNSPPETSQDYIYVPMSYDSRYGSLASLVASDEDLRGSYNWDYLLSWEPRFQTLSSVFCDIGKLKDDKMHRHVPKQKKPFIFPPPLITSVAQPGIRAVPPRMPTIMSGQTFVKYPRSPFFSNLACQPSTMAPTFSPSLSMLTVHTPSTSPVRSNTRINGTSMPALSEELLIQQEFQV</sequence>
<feature type="domain" description="Cadherin" evidence="15">
    <location>
        <begin position="479"/>
        <end position="583"/>
    </location>
</feature>
<feature type="transmembrane region" description="Helical" evidence="14">
    <location>
        <begin position="2171"/>
        <end position="2195"/>
    </location>
</feature>
<feature type="compositionally biased region" description="Polar residues" evidence="13">
    <location>
        <begin position="2265"/>
        <end position="2275"/>
    </location>
</feature>
<dbReference type="GO" id="GO:0005509">
    <property type="term" value="F:calcium ion binding"/>
    <property type="evidence" value="ECO:0007669"/>
    <property type="project" value="UniProtKB-UniRule"/>
</dbReference>
<dbReference type="Pfam" id="PF00028">
    <property type="entry name" value="Cadherin"/>
    <property type="match status" value="20"/>
</dbReference>
<evidence type="ECO:0000256" key="3">
    <source>
        <dbReference type="ARBA" id="ARBA00022692"/>
    </source>
</evidence>
<keyword evidence="6 12" id="KW-0106">Calcium</keyword>
<feature type="domain" description="Cadherin" evidence="15">
    <location>
        <begin position="1428"/>
        <end position="1524"/>
    </location>
</feature>
<evidence type="ECO:0000256" key="7">
    <source>
        <dbReference type="ARBA" id="ARBA00022889"/>
    </source>
</evidence>
<keyword evidence="10" id="KW-1015">Disulfide bond</keyword>
<dbReference type="InterPro" id="IPR002126">
    <property type="entry name" value="Cadherin-like_dom"/>
</dbReference>
<dbReference type="GO" id="GO:0030154">
    <property type="term" value="P:cell differentiation"/>
    <property type="evidence" value="ECO:0007669"/>
    <property type="project" value="UniProtKB-ARBA"/>
</dbReference>
<dbReference type="PROSITE" id="PS00232">
    <property type="entry name" value="CADHERIN_1"/>
    <property type="match status" value="6"/>
</dbReference>
<dbReference type="SUPFAM" id="SSF49313">
    <property type="entry name" value="Cadherin-like"/>
    <property type="match status" value="20"/>
</dbReference>
<evidence type="ECO:0000256" key="9">
    <source>
        <dbReference type="ARBA" id="ARBA00023136"/>
    </source>
</evidence>
<keyword evidence="7" id="KW-0130">Cell adhesion</keyword>
<feature type="domain" description="Cadherin" evidence="15">
    <location>
        <begin position="163"/>
        <end position="265"/>
    </location>
</feature>
<feature type="region of interest" description="Disordered" evidence="13">
    <location>
        <begin position="2258"/>
        <end position="2282"/>
    </location>
</feature>
<evidence type="ECO:0000256" key="13">
    <source>
        <dbReference type="SAM" id="MobiDB-lite"/>
    </source>
</evidence>
<feature type="domain" description="Cadherin" evidence="15">
    <location>
        <begin position="1318"/>
        <end position="1419"/>
    </location>
</feature>
<dbReference type="CDD" id="cd11304">
    <property type="entry name" value="Cadherin_repeat"/>
    <property type="match status" value="20"/>
</dbReference>
<accession>A0AAV7D6I1</accession>
<proteinExistence type="predicted"/>
<feature type="domain" description="Cadherin" evidence="15">
    <location>
        <begin position="2059"/>
        <end position="2167"/>
    </location>
</feature>
<evidence type="ECO:0000256" key="12">
    <source>
        <dbReference type="PROSITE-ProRule" id="PRU00043"/>
    </source>
</evidence>
<dbReference type="PROSITE" id="PS50268">
    <property type="entry name" value="CADHERIN_2"/>
    <property type="match status" value="21"/>
</dbReference>
<dbReference type="Gene3D" id="2.60.40.60">
    <property type="entry name" value="Cadherins"/>
    <property type="match status" value="21"/>
</dbReference>
<dbReference type="FunFam" id="2.60.40.60:FF:000181">
    <property type="entry name" value="Predicted protein"/>
    <property type="match status" value="2"/>
</dbReference>
<feature type="domain" description="Cadherin" evidence="15">
    <location>
        <begin position="1845"/>
        <end position="1951"/>
    </location>
</feature>
<dbReference type="SMART" id="SM00112">
    <property type="entry name" value="CA"/>
    <property type="match status" value="20"/>
</dbReference>
<dbReference type="FunFam" id="2.60.40.60:FF:000032">
    <property type="entry name" value="FAT atypical cadherin 1"/>
    <property type="match status" value="1"/>
</dbReference>
<feature type="domain" description="Cadherin" evidence="15">
    <location>
        <begin position="60"/>
        <end position="162"/>
    </location>
</feature>
<dbReference type="EMBL" id="WNYA01000001">
    <property type="protein sequence ID" value="KAG8592446.1"/>
    <property type="molecule type" value="Genomic_DNA"/>
</dbReference>
<feature type="domain" description="Cadherin" evidence="15">
    <location>
        <begin position="697"/>
        <end position="798"/>
    </location>
</feature>
<feature type="domain" description="Cadherin" evidence="15">
    <location>
        <begin position="1625"/>
        <end position="1728"/>
    </location>
</feature>
<feature type="domain" description="Cadherin" evidence="15">
    <location>
        <begin position="798"/>
        <end position="902"/>
    </location>
</feature>
<protein>
    <recommendedName>
        <fullName evidence="15">Cadherin domain-containing protein</fullName>
    </recommendedName>
</protein>
<dbReference type="FunFam" id="2.60.40.60:FF:000116">
    <property type="entry name" value="Dachsous cadherin-related 2"/>
    <property type="match status" value="1"/>
</dbReference>
<dbReference type="InterPro" id="IPR015919">
    <property type="entry name" value="Cadherin-like_sf"/>
</dbReference>
<feature type="region of interest" description="Disordered" evidence="13">
    <location>
        <begin position="2294"/>
        <end position="2316"/>
    </location>
</feature>
<dbReference type="FunFam" id="2.60.40.60:FF:000104">
    <property type="entry name" value="cadherin-23 isoform X1"/>
    <property type="match status" value="1"/>
</dbReference>
<dbReference type="FunFam" id="2.60.40.60:FF:000101">
    <property type="entry name" value="FAT atypical cadherin 4"/>
    <property type="match status" value="1"/>
</dbReference>
<dbReference type="GO" id="GO:0048729">
    <property type="term" value="P:tissue morphogenesis"/>
    <property type="evidence" value="ECO:0007669"/>
    <property type="project" value="UniProtKB-ARBA"/>
</dbReference>
<evidence type="ECO:0000313" key="17">
    <source>
        <dbReference type="Proteomes" id="UP000824782"/>
    </source>
</evidence>
<dbReference type="GO" id="GO:0005886">
    <property type="term" value="C:plasma membrane"/>
    <property type="evidence" value="ECO:0007669"/>
    <property type="project" value="InterPro"/>
</dbReference>
<feature type="domain" description="Cadherin" evidence="15">
    <location>
        <begin position="1"/>
        <end position="59"/>
    </location>
</feature>
<dbReference type="InterPro" id="IPR020894">
    <property type="entry name" value="Cadherin_CS"/>
</dbReference>
<feature type="domain" description="Cadherin" evidence="15">
    <location>
        <begin position="372"/>
        <end position="474"/>
    </location>
</feature>
<evidence type="ECO:0000259" key="15">
    <source>
        <dbReference type="PROSITE" id="PS50268"/>
    </source>
</evidence>
<dbReference type="FunFam" id="2.60.40.60:FF:000211">
    <property type="entry name" value="Dachsous cadherin-related 2"/>
    <property type="match status" value="1"/>
</dbReference>
<dbReference type="GO" id="GO:0007163">
    <property type="term" value="P:establishment or maintenance of cell polarity"/>
    <property type="evidence" value="ECO:0007669"/>
    <property type="project" value="UniProtKB-ARBA"/>
</dbReference>
<evidence type="ECO:0000256" key="1">
    <source>
        <dbReference type="ARBA" id="ARBA00004167"/>
    </source>
</evidence>
<evidence type="ECO:0000313" key="16">
    <source>
        <dbReference type="EMBL" id="KAG8592446.1"/>
    </source>
</evidence>
<feature type="domain" description="Cadherin" evidence="15">
    <location>
        <begin position="583"/>
        <end position="688"/>
    </location>
</feature>
<evidence type="ECO:0000256" key="11">
    <source>
        <dbReference type="ARBA" id="ARBA00023180"/>
    </source>
</evidence>
<dbReference type="PANTHER" id="PTHR24026:SF136">
    <property type="entry name" value="PROTOCADHERIN-23"/>
    <property type="match status" value="1"/>
</dbReference>
<organism evidence="16 17">
    <name type="scientific">Engystomops pustulosus</name>
    <name type="common">Tungara frog</name>
    <name type="synonym">Physalaemus pustulosus</name>
    <dbReference type="NCBI Taxonomy" id="76066"/>
    <lineage>
        <taxon>Eukaryota</taxon>
        <taxon>Metazoa</taxon>
        <taxon>Chordata</taxon>
        <taxon>Craniata</taxon>
        <taxon>Vertebrata</taxon>
        <taxon>Euteleostomi</taxon>
        <taxon>Amphibia</taxon>
        <taxon>Batrachia</taxon>
        <taxon>Anura</taxon>
        <taxon>Neobatrachia</taxon>
        <taxon>Hyloidea</taxon>
        <taxon>Leptodactylidae</taxon>
        <taxon>Leiuperinae</taxon>
        <taxon>Engystomops</taxon>
    </lineage>
</organism>
<keyword evidence="17" id="KW-1185">Reference proteome</keyword>
<evidence type="ECO:0000256" key="10">
    <source>
        <dbReference type="ARBA" id="ARBA00023157"/>
    </source>
</evidence>
<dbReference type="GO" id="GO:0003007">
    <property type="term" value="P:heart morphogenesis"/>
    <property type="evidence" value="ECO:0007669"/>
    <property type="project" value="UniProtKB-ARBA"/>
</dbReference>
<keyword evidence="9 14" id="KW-0472">Membrane</keyword>
<keyword evidence="4" id="KW-0732">Signal</keyword>
<evidence type="ECO:0000256" key="6">
    <source>
        <dbReference type="ARBA" id="ARBA00022837"/>
    </source>
</evidence>
<evidence type="ECO:0000256" key="14">
    <source>
        <dbReference type="SAM" id="Phobius"/>
    </source>
</evidence>
<comment type="subcellular location">
    <subcellularLocation>
        <location evidence="1">Membrane</location>
        <topology evidence="1">Single-pass membrane protein</topology>
    </subcellularLocation>
</comment>
<evidence type="ECO:0000256" key="8">
    <source>
        <dbReference type="ARBA" id="ARBA00022989"/>
    </source>
</evidence>
<feature type="domain" description="Cadherin" evidence="15">
    <location>
        <begin position="1008"/>
        <end position="1111"/>
    </location>
</feature>
<evidence type="ECO:0000256" key="4">
    <source>
        <dbReference type="ARBA" id="ARBA00022729"/>
    </source>
</evidence>
<reference evidence="16" key="1">
    <citation type="thesis" date="2020" institute="ProQuest LLC" country="789 East Eisenhower Parkway, Ann Arbor, MI, USA">
        <title>Comparative Genomics and Chromosome Evolution.</title>
        <authorList>
            <person name="Mudd A.B."/>
        </authorList>
    </citation>
    <scope>NUCLEOTIDE SEQUENCE</scope>
    <source>
        <strain evidence="16">237g6f4</strain>
        <tissue evidence="16">Blood</tissue>
    </source>
</reference>
<feature type="domain" description="Cadherin" evidence="15">
    <location>
        <begin position="1729"/>
        <end position="1844"/>
    </location>
</feature>
<evidence type="ECO:0000256" key="2">
    <source>
        <dbReference type="ARBA" id="ARBA00022536"/>
    </source>
</evidence>